<feature type="compositionally biased region" description="Polar residues" evidence="5">
    <location>
        <begin position="541"/>
        <end position="550"/>
    </location>
</feature>
<dbReference type="SMART" id="SM00454">
    <property type="entry name" value="SAM"/>
    <property type="match status" value="1"/>
</dbReference>
<evidence type="ECO:0000259" key="6">
    <source>
        <dbReference type="PROSITE" id="PS50105"/>
    </source>
</evidence>
<comment type="subcellular location">
    <subcellularLocation>
        <location evidence="1">Nucleus</location>
    </subcellularLocation>
</comment>
<feature type="region of interest" description="Disordered" evidence="5">
    <location>
        <begin position="376"/>
        <end position="407"/>
    </location>
</feature>
<dbReference type="PANTHER" id="PTHR12247">
    <property type="entry name" value="POLYCOMB GROUP PROTEIN"/>
    <property type="match status" value="1"/>
</dbReference>
<dbReference type="GO" id="GO:0045892">
    <property type="term" value="P:negative regulation of DNA-templated transcription"/>
    <property type="evidence" value="ECO:0007669"/>
    <property type="project" value="TreeGrafter"/>
</dbReference>
<dbReference type="Pfam" id="PF07647">
    <property type="entry name" value="SAM_2"/>
    <property type="match status" value="1"/>
</dbReference>
<proteinExistence type="predicted"/>
<feature type="compositionally biased region" description="Polar residues" evidence="5">
    <location>
        <begin position="1168"/>
        <end position="1182"/>
    </location>
</feature>
<feature type="compositionally biased region" description="Basic and acidic residues" evidence="5">
    <location>
        <begin position="517"/>
        <end position="527"/>
    </location>
</feature>
<dbReference type="Pfam" id="PF02820">
    <property type="entry name" value="MBT"/>
    <property type="match status" value="3"/>
</dbReference>
<evidence type="ECO:0000256" key="4">
    <source>
        <dbReference type="PROSITE-ProRule" id="PRU00459"/>
    </source>
</evidence>
<dbReference type="InterPro" id="IPR050548">
    <property type="entry name" value="PcG_chromatin_remod_factors"/>
</dbReference>
<dbReference type="GO" id="GO:0003682">
    <property type="term" value="F:chromatin binding"/>
    <property type="evidence" value="ECO:0007669"/>
    <property type="project" value="TreeGrafter"/>
</dbReference>
<organism evidence="7">
    <name type="scientific">Culicoides sonorensis</name>
    <name type="common">Biting midge</name>
    <dbReference type="NCBI Taxonomy" id="179676"/>
    <lineage>
        <taxon>Eukaryota</taxon>
        <taxon>Metazoa</taxon>
        <taxon>Ecdysozoa</taxon>
        <taxon>Arthropoda</taxon>
        <taxon>Hexapoda</taxon>
        <taxon>Insecta</taxon>
        <taxon>Pterygota</taxon>
        <taxon>Neoptera</taxon>
        <taxon>Endopterygota</taxon>
        <taxon>Diptera</taxon>
        <taxon>Nematocera</taxon>
        <taxon>Chironomoidea</taxon>
        <taxon>Ceratopogonidae</taxon>
        <taxon>Ceratopogoninae</taxon>
        <taxon>Culicoides</taxon>
        <taxon>Monoculicoides</taxon>
    </lineage>
</organism>
<dbReference type="VEuPathDB" id="VectorBase:CSON008547"/>
<evidence type="ECO:0000313" key="7">
    <source>
        <dbReference type="EMBL" id="SSX34769.1"/>
    </source>
</evidence>
<sequence>MEEDIHKMDINSSSSDGNKIELKKMPIKFSSNPKVLNMCQQNAGGGANKIVGSSKQIILSPTPQTSKNITVTSSLLKKLPGNISISTQKVMIPSQQASLIPNKPVVVQPVNPVNVSVSSTPNPSSNSSVCVSTARKIVFNPADSRFLKIVGPSEDTQATVSSGPIPANKKVIVQRVEQIQPAQLKKVVVENLPSQMPAVSQNKVIVVPANPQQVPIITKQFIKTKDESYIVNEMPPEMRTKAIIVSRNNPTGDSTQSQQSNLKVHVLPVNKAVGQSELTSQNKVDARKIAPVTITKKFLPIRPKNVPQYSPAPRIVVSESSPIPKSSVGLVSDNLKKTIGQSTLTMVPKQKPNISSEVHEAHEMKAISEKITEPSKNLETSDNIQGHTEVPDNDETSKPIKNISLENFDDPNSINIDITDGQLSKLDGPIQMLDMNLKQRTPKKTSSDHETIDLTKSPRMQGRSKSAVVEPIAAKRRSKSISKNIVRSPSLSSILPDFTKQSKKIIEEIEKNESLEETLLEKSRETPENSMNNLLCDENMDNVSGSTETSTAEKLDADKENSESNKNGNEIDGFEQIKKFKISKENSNDNNKSDENSDVEICGFPEADDQLTPPASPVSTVGRKRRRNSDEESEIGVPNVLKVPVHKLFKVQSGRINDDISLSDPFRHIKWNDGIGSLKNSTIHFKVNELGVYELMTNDEYYRLMKHKPDANLTDPIAKRQNRKRKVGKNQLYKCMVCNGTGTADEFRTPSICSWSCDETMKKTIKIEDDDDSTTPLTDLDDASQHDSPLSFTGETKPKEEVKEFDAPSELFKNPFPSEQNNFQISMKLEAIDPFNQSKICVCTVEEKRGSRLKLRFDGYSSDYNFWVNSDSNYIFPPGWCAATGRKIEPPYNYSGSKFDWNNYLKDPKVMAPVQIFPHLKVNEGHADQFQIGMKLEVDCPLSVNLTGTTPGTIIDIIGKRILIHLDFFDNQYDFWTRVDSPKIHKINWHKENGVKLHTETEKEFDWTSYLIKTRSKPVPSEAFKPRDPIKFEIGMRLEVVDPKNPGLVRPAVVKQVEGHIIRILFENWPEFYSFWVDDDDPNIHPPNWAKHTKHPLEHHKLCSKSKSKSETCPVIKFCRNIGNFIYKSRNAHKAIDECPYFPKNWRKSEMSDRLDYKKKVPSIPLPNKSTKLPTNNKQPLKSNGVKRLKQFKPMPKPLPQKTSNGDIKIEVIDPKSDEPFEPLTIVTQPLKKDDQVKLGSELLKINSKTLPNPDVLPIFWTPQQVADYIKAIPACENIAELFQLQEIDGSALLSLTKDDLIHQLKIKFGPSVKTYNCILKLREQILSKITE</sequence>
<keyword evidence="3" id="KW-0539">Nucleus</keyword>
<evidence type="ECO:0000256" key="5">
    <source>
        <dbReference type="SAM" id="MobiDB-lite"/>
    </source>
</evidence>
<dbReference type="InterPro" id="IPR013761">
    <property type="entry name" value="SAM/pointed_sf"/>
</dbReference>
<feature type="compositionally biased region" description="Polar residues" evidence="5">
    <location>
        <begin position="376"/>
        <end position="386"/>
    </location>
</feature>
<dbReference type="PROSITE" id="PS50105">
    <property type="entry name" value="SAM_DOMAIN"/>
    <property type="match status" value="1"/>
</dbReference>
<dbReference type="EMBL" id="UFQT01003226">
    <property type="protein sequence ID" value="SSX34769.1"/>
    <property type="molecule type" value="Genomic_DNA"/>
</dbReference>
<feature type="compositionally biased region" description="Basic and acidic residues" evidence="5">
    <location>
        <begin position="551"/>
        <end position="563"/>
    </location>
</feature>
<name>A0A336N000_CULSO</name>
<dbReference type="GO" id="GO:0042393">
    <property type="term" value="F:histone binding"/>
    <property type="evidence" value="ECO:0007669"/>
    <property type="project" value="TreeGrafter"/>
</dbReference>
<dbReference type="SUPFAM" id="SSF63748">
    <property type="entry name" value="Tudor/PWWP/MBT"/>
    <property type="match status" value="3"/>
</dbReference>
<feature type="compositionally biased region" description="Basic and acidic residues" evidence="5">
    <location>
        <begin position="575"/>
        <end position="595"/>
    </location>
</feature>
<dbReference type="SUPFAM" id="SSF47769">
    <property type="entry name" value="SAM/Pointed domain"/>
    <property type="match status" value="1"/>
</dbReference>
<dbReference type="InterPro" id="IPR001660">
    <property type="entry name" value="SAM"/>
</dbReference>
<dbReference type="SMART" id="SM00561">
    <property type="entry name" value="MBT"/>
    <property type="match status" value="3"/>
</dbReference>
<dbReference type="CDD" id="cd09509">
    <property type="entry name" value="SAM_Polycomb"/>
    <property type="match status" value="1"/>
</dbReference>
<feature type="region of interest" description="Disordered" evidence="5">
    <location>
        <begin position="517"/>
        <end position="635"/>
    </location>
</feature>
<evidence type="ECO:0000256" key="2">
    <source>
        <dbReference type="ARBA" id="ARBA00022737"/>
    </source>
</evidence>
<evidence type="ECO:0000256" key="3">
    <source>
        <dbReference type="ARBA" id="ARBA00023242"/>
    </source>
</evidence>
<keyword evidence="2" id="KW-0677">Repeat</keyword>
<dbReference type="PANTHER" id="PTHR12247:SF131">
    <property type="entry name" value="LD05287P"/>
    <property type="match status" value="1"/>
</dbReference>
<feature type="repeat" description="MBT" evidence="4">
    <location>
        <begin position="792"/>
        <end position="891"/>
    </location>
</feature>
<feature type="region of interest" description="Disordered" evidence="5">
    <location>
        <begin position="768"/>
        <end position="804"/>
    </location>
</feature>
<dbReference type="PROSITE" id="PS51079">
    <property type="entry name" value="MBT"/>
    <property type="match status" value="3"/>
</dbReference>
<reference evidence="7" key="1">
    <citation type="submission" date="2018-07" db="EMBL/GenBank/DDBJ databases">
        <authorList>
            <person name="Quirk P.G."/>
            <person name="Krulwich T.A."/>
        </authorList>
    </citation>
    <scope>NUCLEOTIDE SEQUENCE</scope>
</reference>
<dbReference type="InterPro" id="IPR004092">
    <property type="entry name" value="Mbt"/>
</dbReference>
<protein>
    <submittedName>
        <fullName evidence="7">CSON008547 protein</fullName>
    </submittedName>
</protein>
<dbReference type="Gene3D" id="2.30.30.140">
    <property type="match status" value="3"/>
</dbReference>
<accession>A0A336N000</accession>
<dbReference type="GO" id="GO:0005634">
    <property type="term" value="C:nucleus"/>
    <property type="evidence" value="ECO:0007669"/>
    <property type="project" value="UniProtKB-SubCell"/>
</dbReference>
<gene>
    <name evidence="7" type="primary">CSON008547</name>
</gene>
<feature type="repeat" description="MBT" evidence="4">
    <location>
        <begin position="1005"/>
        <end position="1100"/>
    </location>
</feature>
<feature type="domain" description="SAM" evidence="6">
    <location>
        <begin position="1261"/>
        <end position="1325"/>
    </location>
</feature>
<feature type="region of interest" description="Disordered" evidence="5">
    <location>
        <begin position="1160"/>
        <end position="1182"/>
    </location>
</feature>
<dbReference type="Gene3D" id="1.10.150.50">
    <property type="entry name" value="Transcription Factor, Ets-1"/>
    <property type="match status" value="1"/>
</dbReference>
<evidence type="ECO:0000256" key="1">
    <source>
        <dbReference type="ARBA" id="ARBA00004123"/>
    </source>
</evidence>
<feature type="repeat" description="MBT" evidence="4">
    <location>
        <begin position="899"/>
        <end position="1000"/>
    </location>
</feature>